<protein>
    <submittedName>
        <fullName evidence="5">ATP-binding cassette domain-containing protein</fullName>
    </submittedName>
</protein>
<accession>A0ABR6VM03</accession>
<sequence length="346" mass="38264">MSLSVQIQKQLGDFHLSVRLETGAGVWGLLGASGSGKSKTLQCIAGIERPDQGRIVLNGRVLFDAEKGINVSVQQRRVGYLFQNYALFPTMSVEENIACGARFLKNGRERRQRVQSMIRRMQLTGLENLRPAQLSGGQQQRTALARCLINEPEILLLDEPFSALDVYLKEQLMGEMTDLLGQFHKDVIVVTHNREEAYQLCDHLAILADGQVDACGTVEDVFAAPETRAGAILTGCKNIVPARKAGATTVAVPDWGLCLETGRPVPEAVRAIAIREQAFSAEAGENEYPVEILKVVDQPFSRLVQFRYRSQTVPGPLTWRLETGPRLQHLPEKLGVAGTYIILLYR</sequence>
<evidence type="ECO:0000256" key="3">
    <source>
        <dbReference type="ARBA" id="ARBA00022840"/>
    </source>
</evidence>
<dbReference type="SMART" id="SM00382">
    <property type="entry name" value="AAA"/>
    <property type="match status" value="1"/>
</dbReference>
<dbReference type="SUPFAM" id="SSF52540">
    <property type="entry name" value="P-loop containing nucleoside triphosphate hydrolases"/>
    <property type="match status" value="1"/>
</dbReference>
<dbReference type="PROSITE" id="PS50893">
    <property type="entry name" value="ABC_TRANSPORTER_2"/>
    <property type="match status" value="1"/>
</dbReference>
<dbReference type="Proteomes" id="UP000606870">
    <property type="component" value="Unassembled WGS sequence"/>
</dbReference>
<dbReference type="InterPro" id="IPR003593">
    <property type="entry name" value="AAA+_ATPase"/>
</dbReference>
<dbReference type="InterPro" id="IPR027417">
    <property type="entry name" value="P-loop_NTPase"/>
</dbReference>
<evidence type="ECO:0000256" key="2">
    <source>
        <dbReference type="ARBA" id="ARBA00022741"/>
    </source>
</evidence>
<evidence type="ECO:0000313" key="5">
    <source>
        <dbReference type="EMBL" id="MBC3537892.1"/>
    </source>
</evidence>
<dbReference type="EMBL" id="JACOGK010000048">
    <property type="protein sequence ID" value="MBC3537892.1"/>
    <property type="molecule type" value="Genomic_DNA"/>
</dbReference>
<dbReference type="Pfam" id="PF00005">
    <property type="entry name" value="ABC_tran"/>
    <property type="match status" value="1"/>
</dbReference>
<keyword evidence="2" id="KW-0547">Nucleotide-binding</keyword>
<name>A0ABR6VM03_9FIRM</name>
<organism evidence="5 6">
    <name type="scientific">Megasphaera hominis</name>
    <dbReference type="NCBI Taxonomy" id="159836"/>
    <lineage>
        <taxon>Bacteria</taxon>
        <taxon>Bacillati</taxon>
        <taxon>Bacillota</taxon>
        <taxon>Negativicutes</taxon>
        <taxon>Veillonellales</taxon>
        <taxon>Veillonellaceae</taxon>
        <taxon>Megasphaera</taxon>
    </lineage>
</organism>
<feature type="domain" description="ABC transporter" evidence="4">
    <location>
        <begin position="2"/>
        <end position="234"/>
    </location>
</feature>
<evidence type="ECO:0000256" key="1">
    <source>
        <dbReference type="ARBA" id="ARBA00022448"/>
    </source>
</evidence>
<dbReference type="RefSeq" id="WP_186504460.1">
    <property type="nucleotide sequence ID" value="NZ_JACOGK010000048.1"/>
</dbReference>
<dbReference type="PANTHER" id="PTHR42781">
    <property type="entry name" value="SPERMIDINE/PUTRESCINE IMPORT ATP-BINDING PROTEIN POTA"/>
    <property type="match status" value="1"/>
</dbReference>
<dbReference type="InterPro" id="IPR003439">
    <property type="entry name" value="ABC_transporter-like_ATP-bd"/>
</dbReference>
<dbReference type="PANTHER" id="PTHR42781:SF4">
    <property type="entry name" value="SPERMIDINE_PUTRESCINE IMPORT ATP-BINDING PROTEIN POTA"/>
    <property type="match status" value="1"/>
</dbReference>
<reference evidence="5 6" key="1">
    <citation type="submission" date="2020-08" db="EMBL/GenBank/DDBJ databases">
        <authorList>
            <person name="Liu C."/>
            <person name="Sun Q."/>
        </authorList>
    </citation>
    <scope>NUCLEOTIDE SEQUENCE [LARGE SCALE GENOMIC DNA]</scope>
    <source>
        <strain evidence="5 6">NSJ-59</strain>
    </source>
</reference>
<dbReference type="InterPro" id="IPR050093">
    <property type="entry name" value="ABC_SmlMolc_Importer"/>
</dbReference>
<comment type="caution">
    <text evidence="5">The sequence shown here is derived from an EMBL/GenBank/DDBJ whole genome shotgun (WGS) entry which is preliminary data.</text>
</comment>
<keyword evidence="1" id="KW-0813">Transport</keyword>
<gene>
    <name evidence="5" type="ORF">H8J70_11640</name>
</gene>
<keyword evidence="3 5" id="KW-0067">ATP-binding</keyword>
<evidence type="ECO:0000313" key="6">
    <source>
        <dbReference type="Proteomes" id="UP000606870"/>
    </source>
</evidence>
<dbReference type="GO" id="GO:0005524">
    <property type="term" value="F:ATP binding"/>
    <property type="evidence" value="ECO:0007669"/>
    <property type="project" value="UniProtKB-KW"/>
</dbReference>
<dbReference type="Gene3D" id="3.40.50.300">
    <property type="entry name" value="P-loop containing nucleotide triphosphate hydrolases"/>
    <property type="match status" value="1"/>
</dbReference>
<evidence type="ECO:0000259" key="4">
    <source>
        <dbReference type="PROSITE" id="PS50893"/>
    </source>
</evidence>
<keyword evidence="6" id="KW-1185">Reference proteome</keyword>
<proteinExistence type="predicted"/>